<evidence type="ECO:0000313" key="5">
    <source>
        <dbReference type="Proteomes" id="UP001236014"/>
    </source>
</evidence>
<dbReference type="GO" id="GO:0003677">
    <property type="term" value="F:DNA binding"/>
    <property type="evidence" value="ECO:0007669"/>
    <property type="project" value="InterPro"/>
</dbReference>
<dbReference type="Proteomes" id="UP001236014">
    <property type="component" value="Chromosome"/>
</dbReference>
<dbReference type="RefSeq" id="WP_285973380.1">
    <property type="nucleotide sequence ID" value="NZ_CP127294.1"/>
</dbReference>
<protein>
    <submittedName>
        <fullName evidence="4">IS5 family transposase</fullName>
    </submittedName>
</protein>
<dbReference type="EMBL" id="CP127294">
    <property type="protein sequence ID" value="WIX82815.1"/>
    <property type="molecule type" value="Genomic_DNA"/>
</dbReference>
<dbReference type="PANTHER" id="PTHR30007">
    <property type="entry name" value="PHP DOMAIN PROTEIN"/>
    <property type="match status" value="1"/>
</dbReference>
<evidence type="ECO:0000256" key="1">
    <source>
        <dbReference type="SAM" id="MobiDB-lite"/>
    </source>
</evidence>
<dbReference type="InterPro" id="IPR025161">
    <property type="entry name" value="IS402-like_dom"/>
</dbReference>
<sequence length="288" mass="32762">MVGRGELTDKAWAVIEPLLPPQQGGGRRWRDHRQVINAILWKLRTGAPWRDLPERYGPWKTAHERLRLWTKDGTWSRILDHVIVKDDAVGDLEWVVSVDSSVVRAHQHSAGARKKGDAQTKWKPSIEGERLGRSRGGLSTKIHLAVEGRGLPIRILLTPGQAGDNPQLLPLLDGIRVAHDGPGRPRCRPETVIADKAYSHPSTREAMQIRRIRFISPERDDQIARRKAKGSRGGRPPAFDAEVYKQRNVVERCFNRLKQFRDLATRYAKRAAYYQAELTIAAIVLWLR</sequence>
<feature type="region of interest" description="Disordered" evidence="1">
    <location>
        <begin position="107"/>
        <end position="130"/>
    </location>
</feature>
<feature type="domain" description="Transposase IS4-like" evidence="2">
    <location>
        <begin position="93"/>
        <end position="285"/>
    </location>
</feature>
<dbReference type="GO" id="GO:0006313">
    <property type="term" value="P:DNA transposition"/>
    <property type="evidence" value="ECO:0007669"/>
    <property type="project" value="InterPro"/>
</dbReference>
<keyword evidence="5" id="KW-1185">Reference proteome</keyword>
<gene>
    <name evidence="4" type="ORF">QRX50_19555</name>
</gene>
<evidence type="ECO:0000313" key="4">
    <source>
        <dbReference type="EMBL" id="WIX82815.1"/>
    </source>
</evidence>
<dbReference type="KEGG" id="acab:QRX50_19555"/>
<accession>A0A9Y2IPB8</accession>
<dbReference type="AlphaFoldDB" id="A0A9Y2IPB8"/>
<evidence type="ECO:0000259" key="2">
    <source>
        <dbReference type="Pfam" id="PF01609"/>
    </source>
</evidence>
<organism evidence="4 5">
    <name type="scientific">Amycolatopsis carbonis</name>
    <dbReference type="NCBI Taxonomy" id="715471"/>
    <lineage>
        <taxon>Bacteria</taxon>
        <taxon>Bacillati</taxon>
        <taxon>Actinomycetota</taxon>
        <taxon>Actinomycetes</taxon>
        <taxon>Pseudonocardiales</taxon>
        <taxon>Pseudonocardiaceae</taxon>
        <taxon>Amycolatopsis</taxon>
    </lineage>
</organism>
<name>A0A9Y2IPB8_9PSEU</name>
<feature type="compositionally biased region" description="Basic and acidic residues" evidence="1">
    <location>
        <begin position="114"/>
        <end position="130"/>
    </location>
</feature>
<proteinExistence type="predicted"/>
<dbReference type="GO" id="GO:0004803">
    <property type="term" value="F:transposase activity"/>
    <property type="evidence" value="ECO:0007669"/>
    <property type="project" value="InterPro"/>
</dbReference>
<dbReference type="InterPro" id="IPR002559">
    <property type="entry name" value="Transposase_11"/>
</dbReference>
<dbReference type="PANTHER" id="PTHR30007:SF1">
    <property type="entry name" value="BLR1914 PROTEIN"/>
    <property type="match status" value="1"/>
</dbReference>
<dbReference type="NCBIfam" id="NF033580">
    <property type="entry name" value="transpos_IS5_3"/>
    <property type="match status" value="1"/>
</dbReference>
<dbReference type="Pfam" id="PF01609">
    <property type="entry name" value="DDE_Tnp_1"/>
    <property type="match status" value="1"/>
</dbReference>
<reference evidence="4 5" key="1">
    <citation type="submission" date="2023-06" db="EMBL/GenBank/DDBJ databases">
        <authorList>
            <person name="Oyuntsetseg B."/>
            <person name="Kim S.B."/>
        </authorList>
    </citation>
    <scope>NUCLEOTIDE SEQUENCE [LARGE SCALE GENOMIC DNA]</scope>
    <source>
        <strain evidence="4 5">2-15</strain>
    </source>
</reference>
<feature type="domain" description="Insertion element IS402-like" evidence="3">
    <location>
        <begin position="7"/>
        <end position="78"/>
    </location>
</feature>
<evidence type="ECO:0000259" key="3">
    <source>
        <dbReference type="Pfam" id="PF13340"/>
    </source>
</evidence>
<dbReference type="Pfam" id="PF13340">
    <property type="entry name" value="DUF4096"/>
    <property type="match status" value="1"/>
</dbReference>